<dbReference type="InterPro" id="IPR053924">
    <property type="entry name" value="RecX_HTH_2nd"/>
</dbReference>
<accession>A0A3M6QFP2</accession>
<evidence type="ECO:0000313" key="10">
    <source>
        <dbReference type="Proteomes" id="UP000267035"/>
    </source>
</evidence>
<dbReference type="RefSeq" id="WP_122237073.1">
    <property type="nucleotide sequence ID" value="NZ_RDQL01000008.1"/>
</dbReference>
<dbReference type="InterPro" id="IPR036388">
    <property type="entry name" value="WH-like_DNA-bd_sf"/>
</dbReference>
<accession>A0A3M6Q896</accession>
<evidence type="ECO:0000256" key="4">
    <source>
        <dbReference type="ARBA" id="ARBA00022490"/>
    </source>
</evidence>
<gene>
    <name evidence="5" type="primary">recX</name>
    <name evidence="8" type="ORF">EBQ25_07495</name>
    <name evidence="9" type="ORF">EBQ26_00515</name>
</gene>
<dbReference type="Pfam" id="PF02631">
    <property type="entry name" value="RecX_HTH2"/>
    <property type="match status" value="1"/>
</dbReference>
<dbReference type="Proteomes" id="UP000267521">
    <property type="component" value="Unassembled WGS sequence"/>
</dbReference>
<feature type="compositionally biased region" description="Low complexity" evidence="6">
    <location>
        <begin position="149"/>
        <end position="158"/>
    </location>
</feature>
<organism evidence="8 10">
    <name type="scientific">Allofranklinella schreckenbergeri</name>
    <dbReference type="NCBI Taxonomy" id="1076744"/>
    <lineage>
        <taxon>Bacteria</taxon>
        <taxon>Pseudomonadati</taxon>
        <taxon>Pseudomonadota</taxon>
        <taxon>Betaproteobacteria</taxon>
        <taxon>Burkholderiales</taxon>
        <taxon>Comamonadaceae</taxon>
        <taxon>Allofranklinella</taxon>
    </lineage>
</organism>
<feature type="region of interest" description="Disordered" evidence="6">
    <location>
        <begin position="1"/>
        <end position="20"/>
    </location>
</feature>
<evidence type="ECO:0000313" key="9">
    <source>
        <dbReference type="EMBL" id="RMX01302.1"/>
    </source>
</evidence>
<dbReference type="EMBL" id="RDQM01000001">
    <property type="protein sequence ID" value="RMX01302.1"/>
    <property type="molecule type" value="Genomic_DNA"/>
</dbReference>
<reference evidence="10 11" key="1">
    <citation type="submission" date="2018-10" db="EMBL/GenBank/DDBJ databases">
        <title>Comamonadaceae CDC group NO-1 genome sequencing and assembly.</title>
        <authorList>
            <person name="Bernier A.-M."/>
            <person name="Bernard K."/>
        </authorList>
    </citation>
    <scope>NUCLEOTIDE SEQUENCE [LARGE SCALE GENOMIC DNA]</scope>
    <source>
        <strain evidence="8 10">NML161473</strain>
        <strain evidence="9 11">NML970147</strain>
    </source>
</reference>
<dbReference type="PANTHER" id="PTHR33602:SF1">
    <property type="entry name" value="REGULATORY PROTEIN RECX FAMILY PROTEIN"/>
    <property type="match status" value="1"/>
</dbReference>
<evidence type="ECO:0000256" key="1">
    <source>
        <dbReference type="ARBA" id="ARBA00004496"/>
    </source>
</evidence>
<dbReference type="Proteomes" id="UP000267035">
    <property type="component" value="Unassembled WGS sequence"/>
</dbReference>
<comment type="similarity">
    <text evidence="2 5">Belongs to the RecX family.</text>
</comment>
<comment type="caution">
    <text evidence="8">The sequence shown here is derived from an EMBL/GenBank/DDBJ whole genome shotgun (WGS) entry which is preliminary data.</text>
</comment>
<protein>
    <recommendedName>
        <fullName evidence="3 5">Regulatory protein RecX</fullName>
    </recommendedName>
</protein>
<evidence type="ECO:0000256" key="2">
    <source>
        <dbReference type="ARBA" id="ARBA00009695"/>
    </source>
</evidence>
<evidence type="ECO:0000313" key="8">
    <source>
        <dbReference type="EMBL" id="RMW99407.1"/>
    </source>
</evidence>
<dbReference type="GO" id="GO:0006282">
    <property type="term" value="P:regulation of DNA repair"/>
    <property type="evidence" value="ECO:0007669"/>
    <property type="project" value="UniProtKB-UniRule"/>
</dbReference>
<dbReference type="EMBL" id="RDQL01000008">
    <property type="protein sequence ID" value="RMW99407.1"/>
    <property type="molecule type" value="Genomic_DNA"/>
</dbReference>
<dbReference type="AlphaFoldDB" id="A0A3M6Q896"/>
<keyword evidence="10" id="KW-1185">Reference proteome</keyword>
<evidence type="ECO:0000256" key="3">
    <source>
        <dbReference type="ARBA" id="ARBA00018111"/>
    </source>
</evidence>
<dbReference type="HAMAP" id="MF_01114">
    <property type="entry name" value="RecX"/>
    <property type="match status" value="1"/>
</dbReference>
<evidence type="ECO:0000259" key="7">
    <source>
        <dbReference type="Pfam" id="PF02631"/>
    </source>
</evidence>
<name>A0A3M6Q896_9BURK</name>
<dbReference type="Gene3D" id="1.10.10.10">
    <property type="entry name" value="Winged helix-like DNA-binding domain superfamily/Winged helix DNA-binding domain"/>
    <property type="match status" value="3"/>
</dbReference>
<proteinExistence type="inferred from homology"/>
<comment type="subcellular location">
    <subcellularLocation>
        <location evidence="1 5">Cytoplasm</location>
    </subcellularLocation>
</comment>
<dbReference type="GO" id="GO:0005737">
    <property type="term" value="C:cytoplasm"/>
    <property type="evidence" value="ECO:0007669"/>
    <property type="project" value="UniProtKB-SubCell"/>
</dbReference>
<evidence type="ECO:0000256" key="5">
    <source>
        <dbReference type="HAMAP-Rule" id="MF_01114"/>
    </source>
</evidence>
<evidence type="ECO:0000313" key="11">
    <source>
        <dbReference type="Proteomes" id="UP000267521"/>
    </source>
</evidence>
<feature type="domain" description="RecX second three-helical" evidence="7">
    <location>
        <begin position="70"/>
        <end position="109"/>
    </location>
</feature>
<comment type="function">
    <text evidence="5">Modulates RecA activity.</text>
</comment>
<feature type="region of interest" description="Disordered" evidence="6">
    <location>
        <begin position="132"/>
        <end position="158"/>
    </location>
</feature>
<dbReference type="PANTHER" id="PTHR33602">
    <property type="entry name" value="REGULATORY PROTEIN RECX FAMILY PROTEIN"/>
    <property type="match status" value="1"/>
</dbReference>
<keyword evidence="4 5" id="KW-0963">Cytoplasm</keyword>
<evidence type="ECO:0000256" key="6">
    <source>
        <dbReference type="SAM" id="MobiDB-lite"/>
    </source>
</evidence>
<sequence>MPPPTEGQPPGARRTRPQPSLQARALQALARREYTFSELRQKLSPHAPDAHAQAHLDALLANLQRKGLLSDERAAASLARQKASRYGNARIRQDLRAKGVDADTINATLAEQDDEWARAQAVWRARFGAHAPQAMDEEAAPTTPEQRRAAWQARQKQQAKQARFMLSRGFAPDLVRRLMDGEADA</sequence>
<dbReference type="InterPro" id="IPR003783">
    <property type="entry name" value="Regulatory_RecX"/>
</dbReference>